<keyword evidence="5 7" id="KW-1133">Transmembrane helix</keyword>
<proteinExistence type="inferred from homology"/>
<dbReference type="Proteomes" id="UP000001052">
    <property type="component" value="Chromosome"/>
</dbReference>
<dbReference type="STRING" id="485915.Dret_0676"/>
<feature type="transmembrane region" description="Helical" evidence="7">
    <location>
        <begin position="55"/>
        <end position="77"/>
    </location>
</feature>
<dbReference type="PANTHER" id="PTHR30188">
    <property type="entry name" value="ABC TRANSPORTER PERMEASE PROTEIN-RELATED"/>
    <property type="match status" value="1"/>
</dbReference>
<keyword evidence="6 7" id="KW-0472">Membrane</keyword>
<dbReference type="Pfam" id="PF02405">
    <property type="entry name" value="MlaE"/>
    <property type="match status" value="1"/>
</dbReference>
<sequence>MLQLFGALGAGTMRGLQQMGQMALLLGSACGWLLRRPFRIRLFFKQMEFVGVHSGFVVILTGLFTGMVLALQTYYAFRMFSAESLVGATVALSMTRELGPVITALMVTGRAGSAMAAEIGTMRVTEQVDALEVMAINPVQYLVTPRLLAGMVMLPLLTVISDFVGIAGGYLVGVKMLGINSSMFMNKIYDLLELSDIYNGLTKAVVFGLILTLVGCYKGFYTSGGAEGVGRSTTQAVVLASVLILMSDYILTALMF</sequence>
<evidence type="ECO:0008006" key="10">
    <source>
        <dbReference type="Google" id="ProtNLM"/>
    </source>
</evidence>
<dbReference type="PANTHER" id="PTHR30188:SF4">
    <property type="entry name" value="PROTEIN TRIGALACTOSYLDIACYLGLYCEROL 1, CHLOROPLASTIC"/>
    <property type="match status" value="1"/>
</dbReference>
<keyword evidence="3" id="KW-0813">Transport</keyword>
<evidence type="ECO:0000256" key="7">
    <source>
        <dbReference type="RuleBase" id="RU362044"/>
    </source>
</evidence>
<name>C8X0M1_DESRD</name>
<keyword evidence="9" id="KW-1185">Reference proteome</keyword>
<dbReference type="OrthoDB" id="9805022at2"/>
<evidence type="ECO:0000256" key="2">
    <source>
        <dbReference type="ARBA" id="ARBA00007556"/>
    </source>
</evidence>
<comment type="subcellular location">
    <subcellularLocation>
        <location evidence="1">Membrane</location>
        <topology evidence="1">Multi-pass membrane protein</topology>
    </subcellularLocation>
</comment>
<feature type="transmembrane region" description="Helical" evidence="7">
    <location>
        <begin position="197"/>
        <end position="220"/>
    </location>
</feature>
<dbReference type="KEGG" id="drt:Dret_0676"/>
<dbReference type="EMBL" id="CP001734">
    <property type="protein sequence ID" value="ACV67968.1"/>
    <property type="molecule type" value="Genomic_DNA"/>
</dbReference>
<reference evidence="9" key="1">
    <citation type="submission" date="2009-09" db="EMBL/GenBank/DDBJ databases">
        <title>The complete chromosome of Desulfohalobium retbaense DSM 5692.</title>
        <authorList>
            <consortium name="US DOE Joint Genome Institute (JGI-PGF)"/>
            <person name="Lucas S."/>
            <person name="Copeland A."/>
            <person name="Lapidus A."/>
            <person name="Glavina del Rio T."/>
            <person name="Dalin E."/>
            <person name="Tice H."/>
            <person name="Bruce D."/>
            <person name="Goodwin L."/>
            <person name="Pitluck S."/>
            <person name="Kyrpides N."/>
            <person name="Mavromatis K."/>
            <person name="Ivanova N."/>
            <person name="Mikhailova N."/>
            <person name="Munk A.C."/>
            <person name="Brettin T."/>
            <person name="Detter J.C."/>
            <person name="Han C."/>
            <person name="Tapia R."/>
            <person name="Larimer F."/>
            <person name="Land M."/>
            <person name="Hauser L."/>
            <person name="Markowitz V."/>
            <person name="Cheng J.-F."/>
            <person name="Hugenholtz P."/>
            <person name="Woyke T."/>
            <person name="Wu D."/>
            <person name="Spring S."/>
            <person name="Klenk H.-P."/>
            <person name="Eisen J.A."/>
        </authorList>
    </citation>
    <scope>NUCLEOTIDE SEQUENCE [LARGE SCALE GENOMIC DNA]</scope>
    <source>
        <strain evidence="9">DSM 5692</strain>
    </source>
</reference>
<evidence type="ECO:0000256" key="6">
    <source>
        <dbReference type="ARBA" id="ARBA00023136"/>
    </source>
</evidence>
<keyword evidence="4 7" id="KW-0812">Transmembrane</keyword>
<dbReference type="NCBIfam" id="TIGR00056">
    <property type="entry name" value="MlaE family lipid ABC transporter permease subunit"/>
    <property type="match status" value="1"/>
</dbReference>
<dbReference type="HOGENOM" id="CLU_045686_1_1_7"/>
<reference evidence="8 9" key="2">
    <citation type="journal article" date="2010" name="Stand. Genomic Sci.">
        <title>Complete genome sequence of Desulfohalobium retbaense type strain (HR(100)).</title>
        <authorList>
            <person name="Spring S."/>
            <person name="Nolan M."/>
            <person name="Lapidus A."/>
            <person name="Glavina Del Rio T."/>
            <person name="Copeland A."/>
            <person name="Tice H."/>
            <person name="Cheng J.F."/>
            <person name="Lucas S."/>
            <person name="Land M."/>
            <person name="Chen F."/>
            <person name="Bruce D."/>
            <person name="Goodwin L."/>
            <person name="Pitluck S."/>
            <person name="Ivanova N."/>
            <person name="Mavromatis K."/>
            <person name="Mikhailova N."/>
            <person name="Pati A."/>
            <person name="Chen A."/>
            <person name="Palaniappan K."/>
            <person name="Hauser L."/>
            <person name="Chang Y.J."/>
            <person name="Jeffries C.D."/>
            <person name="Munk C."/>
            <person name="Kiss H."/>
            <person name="Chain P."/>
            <person name="Han C."/>
            <person name="Brettin T."/>
            <person name="Detter J.C."/>
            <person name="Schuler E."/>
            <person name="Goker M."/>
            <person name="Rohde M."/>
            <person name="Bristow J."/>
            <person name="Eisen J.A."/>
            <person name="Markowitz V."/>
            <person name="Hugenholtz P."/>
            <person name="Kyrpides N.C."/>
            <person name="Klenk H.P."/>
        </authorList>
    </citation>
    <scope>NUCLEOTIDE SEQUENCE [LARGE SCALE GENOMIC DNA]</scope>
    <source>
        <strain evidence="8 9">DSM 5692</strain>
    </source>
</reference>
<protein>
    <recommendedName>
        <fullName evidence="10">ABC transporter permease</fullName>
    </recommendedName>
</protein>
<gene>
    <name evidence="8" type="ordered locus">Dret_0676</name>
</gene>
<comment type="similarity">
    <text evidence="2 7">Belongs to the MlaE permease family.</text>
</comment>
<evidence type="ECO:0000256" key="1">
    <source>
        <dbReference type="ARBA" id="ARBA00004141"/>
    </source>
</evidence>
<feature type="transmembrane region" description="Helical" evidence="7">
    <location>
        <begin position="147"/>
        <end position="177"/>
    </location>
</feature>
<dbReference type="RefSeq" id="WP_015751126.1">
    <property type="nucleotide sequence ID" value="NC_013223.1"/>
</dbReference>
<dbReference type="GO" id="GO:0043190">
    <property type="term" value="C:ATP-binding cassette (ABC) transporter complex"/>
    <property type="evidence" value="ECO:0007669"/>
    <property type="project" value="InterPro"/>
</dbReference>
<feature type="transmembrane region" description="Helical" evidence="7">
    <location>
        <begin position="232"/>
        <end position="251"/>
    </location>
</feature>
<organism evidence="8 9">
    <name type="scientific">Desulfohalobium retbaense (strain ATCC 49708 / DSM 5692 / JCM 16813 / HR100)</name>
    <dbReference type="NCBI Taxonomy" id="485915"/>
    <lineage>
        <taxon>Bacteria</taxon>
        <taxon>Pseudomonadati</taxon>
        <taxon>Thermodesulfobacteriota</taxon>
        <taxon>Desulfovibrionia</taxon>
        <taxon>Desulfovibrionales</taxon>
        <taxon>Desulfohalobiaceae</taxon>
        <taxon>Desulfohalobium</taxon>
    </lineage>
</organism>
<dbReference type="GO" id="GO:0005548">
    <property type="term" value="F:phospholipid transporter activity"/>
    <property type="evidence" value="ECO:0007669"/>
    <property type="project" value="TreeGrafter"/>
</dbReference>
<evidence type="ECO:0000313" key="9">
    <source>
        <dbReference type="Proteomes" id="UP000001052"/>
    </source>
</evidence>
<dbReference type="InterPro" id="IPR003453">
    <property type="entry name" value="ABC_MlaE_roteobac"/>
</dbReference>
<accession>C8X0M1</accession>
<dbReference type="InterPro" id="IPR030802">
    <property type="entry name" value="Permease_MalE"/>
</dbReference>
<evidence type="ECO:0000313" key="8">
    <source>
        <dbReference type="EMBL" id="ACV67968.1"/>
    </source>
</evidence>
<dbReference type="eggNOG" id="COG0767">
    <property type="taxonomic scope" value="Bacteria"/>
</dbReference>
<feature type="transmembrane region" description="Helical" evidence="7">
    <location>
        <begin position="15"/>
        <end position="34"/>
    </location>
</feature>
<evidence type="ECO:0000256" key="5">
    <source>
        <dbReference type="ARBA" id="ARBA00022989"/>
    </source>
</evidence>
<evidence type="ECO:0000256" key="4">
    <source>
        <dbReference type="ARBA" id="ARBA00022692"/>
    </source>
</evidence>
<evidence type="ECO:0000256" key="3">
    <source>
        <dbReference type="ARBA" id="ARBA00022448"/>
    </source>
</evidence>
<dbReference type="AlphaFoldDB" id="C8X0M1"/>